<reference evidence="1 2" key="1">
    <citation type="journal article" date="2016" name="Nat. Commun.">
        <title>Thousands of microbial genomes shed light on interconnected biogeochemical processes in an aquifer system.</title>
        <authorList>
            <person name="Anantharaman K."/>
            <person name="Brown C.T."/>
            <person name="Hug L.A."/>
            <person name="Sharon I."/>
            <person name="Castelle C.J."/>
            <person name="Probst A.J."/>
            <person name="Thomas B.C."/>
            <person name="Singh A."/>
            <person name="Wilkins M.J."/>
            <person name="Karaoz U."/>
            <person name="Brodie E.L."/>
            <person name="Williams K.H."/>
            <person name="Hubbard S.S."/>
            <person name="Banfield J.F."/>
        </authorList>
    </citation>
    <scope>NUCLEOTIDE SEQUENCE [LARGE SCALE GENOMIC DNA]</scope>
</reference>
<dbReference type="STRING" id="1798382.A3D77_04195"/>
<dbReference type="InterPro" id="IPR007460">
    <property type="entry name" value="BrnT_toxin"/>
</dbReference>
<gene>
    <name evidence="1" type="ORF">A3D77_04195</name>
</gene>
<organism evidence="1 2">
    <name type="scientific">Candidatus Gottesmanbacteria bacterium RIFCSPHIGHO2_02_FULL_39_11</name>
    <dbReference type="NCBI Taxonomy" id="1798382"/>
    <lineage>
        <taxon>Bacteria</taxon>
        <taxon>Candidatus Gottesmaniibacteriota</taxon>
    </lineage>
</organism>
<accession>A0A1F5ZJM1</accession>
<dbReference type="Pfam" id="PF04365">
    <property type="entry name" value="BrnT_toxin"/>
    <property type="match status" value="1"/>
</dbReference>
<evidence type="ECO:0000313" key="2">
    <source>
        <dbReference type="Proteomes" id="UP000176923"/>
    </source>
</evidence>
<dbReference type="Gene3D" id="3.10.450.530">
    <property type="entry name" value="Ribonuclease toxin, BrnT, of type II toxin-antitoxin system"/>
    <property type="match status" value="1"/>
</dbReference>
<sequence length="104" mass="12299">MKIDTLSGVVEFDWNEANITHITNHNVTPEEAEEIFSDKNNVLIEDIKHSQLERRLLIIGKTQKGRILYQIFTRRGNKIRVISSRDINRKEIKLYEKKTSRSYI</sequence>
<proteinExistence type="predicted"/>
<evidence type="ECO:0008006" key="3">
    <source>
        <dbReference type="Google" id="ProtNLM"/>
    </source>
</evidence>
<evidence type="ECO:0000313" key="1">
    <source>
        <dbReference type="EMBL" id="OGG12689.1"/>
    </source>
</evidence>
<dbReference type="InterPro" id="IPR038573">
    <property type="entry name" value="BrnT_sf"/>
</dbReference>
<protein>
    <recommendedName>
        <fullName evidence="3">BrnT family toxin</fullName>
    </recommendedName>
</protein>
<comment type="caution">
    <text evidence="1">The sequence shown here is derived from an EMBL/GenBank/DDBJ whole genome shotgun (WGS) entry which is preliminary data.</text>
</comment>
<name>A0A1F5ZJM1_9BACT</name>
<dbReference type="Proteomes" id="UP000176923">
    <property type="component" value="Unassembled WGS sequence"/>
</dbReference>
<dbReference type="EMBL" id="MFJL01000043">
    <property type="protein sequence ID" value="OGG12689.1"/>
    <property type="molecule type" value="Genomic_DNA"/>
</dbReference>
<dbReference type="AlphaFoldDB" id="A0A1F5ZJM1"/>